<reference evidence="6 7" key="1">
    <citation type="submission" date="2021-03" db="EMBL/GenBank/DDBJ databases">
        <title>Genome sequencing of Marinobacter sp. LPB0319.</title>
        <authorList>
            <person name="Kim J."/>
        </authorList>
    </citation>
    <scope>NUCLEOTIDE SEQUENCE [LARGE SCALE GENOMIC DNA]</scope>
    <source>
        <strain evidence="6 7">LPB0319</strain>
    </source>
</reference>
<organism evidence="6 7">
    <name type="scientific">Marinobacter salinisoli</name>
    <dbReference type="NCBI Taxonomy" id="2769486"/>
    <lineage>
        <taxon>Bacteria</taxon>
        <taxon>Pseudomonadati</taxon>
        <taxon>Pseudomonadota</taxon>
        <taxon>Gammaproteobacteria</taxon>
        <taxon>Pseudomonadales</taxon>
        <taxon>Marinobacteraceae</taxon>
        <taxon>Marinobacter</taxon>
    </lineage>
</organism>
<evidence type="ECO:0000256" key="5">
    <source>
        <dbReference type="SAM" id="MobiDB-lite"/>
    </source>
</evidence>
<dbReference type="Pfam" id="PF13103">
    <property type="entry name" value="TonB_2"/>
    <property type="match status" value="1"/>
</dbReference>
<sequence>MALSVGLHVLIIGVALAGWSWTSPKEEPPPRSISARLITQQQPVPSEIVEPVEQVDREQERKLEEQKREAEAKRREEERRKAEAERQRKEEAARKEAERKKQEAERRKREEEAARAKEAARLKAEAEAKERERRKAEEEKRKEEARRKAEEEKRRQEEQRRREEEARKEAERKLREQQLEALAEQARKAEESEARRQAEAAAARAKEAQMLTEAEKYRALIYERVRREWYKPSSATEGLKTTLSITLLPTGELASVRMVGSSGNAAFDNTALSAARAVGRYPIPNDRQTFEKYFRQFTLEFTPGGLQ</sequence>
<feature type="compositionally biased region" description="Basic and acidic residues" evidence="5">
    <location>
        <begin position="54"/>
        <end position="178"/>
    </location>
</feature>
<keyword evidence="7" id="KW-1185">Reference proteome</keyword>
<proteinExistence type="predicted"/>
<keyword evidence="3" id="KW-1133">Transmembrane helix</keyword>
<keyword evidence="4" id="KW-0472">Membrane</keyword>
<evidence type="ECO:0000256" key="4">
    <source>
        <dbReference type="ARBA" id="ARBA00023136"/>
    </source>
</evidence>
<protein>
    <submittedName>
        <fullName evidence="6">Cell envelope integrity protein TolA</fullName>
    </submittedName>
</protein>
<keyword evidence="2" id="KW-0812">Transmembrane</keyword>
<dbReference type="Gene3D" id="3.30.1150.10">
    <property type="match status" value="1"/>
</dbReference>
<evidence type="ECO:0000313" key="6">
    <source>
        <dbReference type="EMBL" id="QSP96544.1"/>
    </source>
</evidence>
<feature type="compositionally biased region" description="Basic and acidic residues" evidence="5">
    <location>
        <begin position="185"/>
        <end position="198"/>
    </location>
</feature>
<feature type="region of interest" description="Disordered" evidence="5">
    <location>
        <begin position="21"/>
        <end position="200"/>
    </location>
</feature>
<dbReference type="InterPro" id="IPR006260">
    <property type="entry name" value="TonB/TolA_C"/>
</dbReference>
<dbReference type="Proteomes" id="UP000663555">
    <property type="component" value="Chromosome"/>
</dbReference>
<evidence type="ECO:0000256" key="2">
    <source>
        <dbReference type="ARBA" id="ARBA00022692"/>
    </source>
</evidence>
<gene>
    <name evidence="6" type="primary">tolA</name>
    <name evidence="6" type="ORF">LPB19_10505</name>
</gene>
<evidence type="ECO:0000256" key="3">
    <source>
        <dbReference type="ARBA" id="ARBA00022989"/>
    </source>
</evidence>
<name>A0ABX7MWM9_9GAMM</name>
<evidence type="ECO:0000313" key="7">
    <source>
        <dbReference type="Proteomes" id="UP000663555"/>
    </source>
</evidence>
<dbReference type="InterPro" id="IPR014161">
    <property type="entry name" value="Tol-Pal_TolA"/>
</dbReference>
<dbReference type="EMBL" id="CP071247">
    <property type="protein sequence ID" value="QSP96544.1"/>
    <property type="molecule type" value="Genomic_DNA"/>
</dbReference>
<accession>A0ABX7MWM9</accession>
<dbReference type="NCBIfam" id="TIGR02794">
    <property type="entry name" value="tolA_full"/>
    <property type="match status" value="1"/>
</dbReference>
<dbReference type="NCBIfam" id="TIGR01352">
    <property type="entry name" value="tonB_Cterm"/>
    <property type="match status" value="1"/>
</dbReference>
<comment type="subcellular location">
    <subcellularLocation>
        <location evidence="1">Membrane</location>
        <topology evidence="1">Single-pass membrane protein</topology>
    </subcellularLocation>
</comment>
<evidence type="ECO:0000256" key="1">
    <source>
        <dbReference type="ARBA" id="ARBA00004167"/>
    </source>
</evidence>
<dbReference type="SUPFAM" id="SSF74653">
    <property type="entry name" value="TolA/TonB C-terminal domain"/>
    <property type="match status" value="1"/>
</dbReference>